<name>Q05KQ0_ORYSJ</name>
<evidence type="ECO:0000313" key="2">
    <source>
        <dbReference type="EMBL" id="BAF34524.1"/>
    </source>
</evidence>
<feature type="compositionally biased region" description="Low complexity" evidence="1">
    <location>
        <begin position="24"/>
        <end position="46"/>
    </location>
</feature>
<protein>
    <submittedName>
        <fullName evidence="3">Heading date 5</fullName>
    </submittedName>
    <submittedName>
        <fullName evidence="2">Imperfect Hd5 protein</fullName>
    </submittedName>
</protein>
<gene>
    <name evidence="2" type="primary">Hd5</name>
</gene>
<evidence type="ECO:0000313" key="3">
    <source>
        <dbReference type="EMBL" id="BAL45948.1"/>
    </source>
</evidence>
<evidence type="ECO:0000256" key="1">
    <source>
        <dbReference type="SAM" id="MobiDB-lite"/>
    </source>
</evidence>
<dbReference type="EMBL" id="AB124652">
    <property type="protein sequence ID" value="BAF34524.1"/>
    <property type="molecule type" value="Genomic_DNA"/>
</dbReference>
<accession>Q05KQ0</accession>
<dbReference type="EMBL" id="AB693201">
    <property type="protein sequence ID" value="BAL45948.1"/>
    <property type="molecule type" value="Genomic_DNA"/>
</dbReference>
<dbReference type="AlphaFoldDB" id="Q05KQ0"/>
<organism evidence="2">
    <name type="scientific">Oryza sativa subsp. japonica</name>
    <name type="common">Rice</name>
    <dbReference type="NCBI Taxonomy" id="39947"/>
    <lineage>
        <taxon>Eukaryota</taxon>
        <taxon>Viridiplantae</taxon>
        <taxon>Streptophyta</taxon>
        <taxon>Embryophyta</taxon>
        <taxon>Tracheophyta</taxon>
        <taxon>Spermatophyta</taxon>
        <taxon>Magnoliopsida</taxon>
        <taxon>Liliopsida</taxon>
        <taxon>Poales</taxon>
        <taxon>Poaceae</taxon>
        <taxon>BOP clade</taxon>
        <taxon>Oryzoideae</taxon>
        <taxon>Oryzeae</taxon>
        <taxon>Oryzinae</taxon>
        <taxon>Oryza</taxon>
        <taxon>Oryza sativa</taxon>
    </lineage>
</organism>
<sequence length="61" mass="6131">MKSRKSYGHLLSPVGSPPLDNESGEAAAAAAGAAPGMSSTAAAAVGTRRRRSRTGSCRSRT</sequence>
<reference evidence="3" key="2">
    <citation type="journal article" date="2013" name="Theor. Appl. Genet.">
        <title>Roles of the Hd5 gene controlling heading date for adaptation to the northern limits of rice cultivation.</title>
        <authorList>
            <person name="Fujino K."/>
            <person name="Yamanouchi U."/>
            <person name="Yano M."/>
        </authorList>
    </citation>
    <scope>NUCLEOTIDE SEQUENCE</scope>
</reference>
<proteinExistence type="predicted"/>
<reference evidence="2" key="1">
    <citation type="submission" date="2003-10" db="EMBL/GenBank/DDBJ databases">
        <title>Hd5, a QTL controlling photoperiod sensitivity of rice, encodes a CAAT-box binding transcription factor.</title>
        <authorList>
            <person name="Yamanouchi U."/>
            <person name="Nonoue Y."/>
            <person name="Ashikari M."/>
            <person name="Lin H.X."/>
            <person name="Sasaki T."/>
            <person name="Yano M."/>
        </authorList>
    </citation>
    <scope>NUCLEOTIDE SEQUENCE</scope>
</reference>
<feature type="compositionally biased region" description="Basic residues" evidence="1">
    <location>
        <begin position="47"/>
        <end position="61"/>
    </location>
</feature>
<feature type="region of interest" description="Disordered" evidence="1">
    <location>
        <begin position="1"/>
        <end position="61"/>
    </location>
</feature>